<reference evidence="2 3" key="1">
    <citation type="submission" date="2015-12" db="EMBL/GenBank/DDBJ databases">
        <title>Draft genome of the nematode, Onchocerca flexuosa.</title>
        <authorList>
            <person name="Mitreva M."/>
        </authorList>
    </citation>
    <scope>NUCLEOTIDE SEQUENCE [LARGE SCALE GENOMIC DNA]</scope>
    <source>
        <strain evidence="2">Red Deer</strain>
    </source>
</reference>
<evidence type="ECO:0000256" key="1">
    <source>
        <dbReference type="SAM" id="SignalP"/>
    </source>
</evidence>
<dbReference type="EMBL" id="KZ269982">
    <property type="protein sequence ID" value="OZC11000.1"/>
    <property type="molecule type" value="Genomic_DNA"/>
</dbReference>
<dbReference type="PANTHER" id="PTHR34401">
    <property type="entry name" value="PROTEIN CBG12388-RELATED"/>
    <property type="match status" value="1"/>
</dbReference>
<keyword evidence="1" id="KW-0732">Signal</keyword>
<evidence type="ECO:0000313" key="3">
    <source>
        <dbReference type="Proteomes" id="UP000242913"/>
    </source>
</evidence>
<feature type="chain" id="PRO_5013167281" description="Chondroitin proteoglycan 4 domain-containing protein" evidence="1">
    <location>
        <begin position="24"/>
        <end position="257"/>
    </location>
</feature>
<keyword evidence="3" id="KW-1185">Reference proteome</keyword>
<name>A0A238C1V4_9BILA</name>
<sequence length="257" mass="28717">MTTVTTTSFLIIFILVNIVTVQSASNKSSLAKIFVQIIGEGKAGFNETAVLTGDMIRICSCDEQHICMNEIKNQAVHCITPCLSKLEQIIDKMDDLKACFEKKQQILAKFLICFENNINSCVDTVNGTHIPKTNISELFRIMGQSLTKQAHNMANIITSSLGTIINTTNEFGVCVNDCFLNKNDNGFCYDRANCQPIVVASKARRTLRRCSNAMKWRKELGELCQCIVDAGIPTLKNYCNMIEVIAGRMQQKTRQNQ</sequence>
<dbReference type="OrthoDB" id="5774418at2759"/>
<protein>
    <recommendedName>
        <fullName evidence="4">Chondroitin proteoglycan 4 domain-containing protein</fullName>
    </recommendedName>
</protein>
<gene>
    <name evidence="2" type="ORF">X798_01826</name>
</gene>
<dbReference type="Proteomes" id="UP000242913">
    <property type="component" value="Unassembled WGS sequence"/>
</dbReference>
<evidence type="ECO:0008006" key="4">
    <source>
        <dbReference type="Google" id="ProtNLM"/>
    </source>
</evidence>
<dbReference type="AlphaFoldDB" id="A0A238C1V4"/>
<organism evidence="2 3">
    <name type="scientific">Onchocerca flexuosa</name>
    <dbReference type="NCBI Taxonomy" id="387005"/>
    <lineage>
        <taxon>Eukaryota</taxon>
        <taxon>Metazoa</taxon>
        <taxon>Ecdysozoa</taxon>
        <taxon>Nematoda</taxon>
        <taxon>Chromadorea</taxon>
        <taxon>Rhabditida</taxon>
        <taxon>Spirurina</taxon>
        <taxon>Spiruromorpha</taxon>
        <taxon>Filarioidea</taxon>
        <taxon>Onchocercidae</taxon>
        <taxon>Onchocerca</taxon>
    </lineage>
</organism>
<feature type="signal peptide" evidence="1">
    <location>
        <begin position="1"/>
        <end position="23"/>
    </location>
</feature>
<accession>A0A238C1V4</accession>
<evidence type="ECO:0000313" key="2">
    <source>
        <dbReference type="EMBL" id="OZC11000.1"/>
    </source>
</evidence>
<dbReference type="PANTHER" id="PTHR34401:SF6">
    <property type="entry name" value="DUF19 DOMAIN-CONTAINING PROTEIN"/>
    <property type="match status" value="1"/>
</dbReference>
<proteinExistence type="predicted"/>